<evidence type="ECO:0000313" key="2">
    <source>
        <dbReference type="Proteomes" id="UP000238937"/>
    </source>
</evidence>
<keyword evidence="2" id="KW-1185">Reference proteome</keyword>
<sequence>MSNRHQTKPKIDTLAGKERRIEVRVSDRELQIIDASAERTGLNRSEYLRAKGLEGIYIKNGSLPDPDYAHLMLNYRELLTQGNNLNQIARALNAARSKGESVEDYLAAVAATIAVNQQTLQQIQDLLSNRDDNR</sequence>
<name>A0A2T1G7S3_9CYAN</name>
<reference evidence="1 2" key="1">
    <citation type="submission" date="2018-03" db="EMBL/GenBank/DDBJ databases">
        <title>The ancient ancestry and fast evolution of plastids.</title>
        <authorList>
            <person name="Moore K.R."/>
            <person name="Magnabosco C."/>
            <person name="Momper L."/>
            <person name="Gold D.A."/>
            <person name="Bosak T."/>
            <person name="Fournier G.P."/>
        </authorList>
    </citation>
    <scope>NUCLEOTIDE SEQUENCE [LARGE SCALE GENOMIC DNA]</scope>
    <source>
        <strain evidence="1 2">CCALA 037</strain>
    </source>
</reference>
<dbReference type="Proteomes" id="UP000238937">
    <property type="component" value="Unassembled WGS sequence"/>
</dbReference>
<comment type="caution">
    <text evidence="1">The sequence shown here is derived from an EMBL/GenBank/DDBJ whole genome shotgun (WGS) entry which is preliminary data.</text>
</comment>
<dbReference type="AlphaFoldDB" id="A0A2T1G7S3"/>
<dbReference type="RefSeq" id="WP_106308734.1">
    <property type="nucleotide sequence ID" value="NZ_PVWO01000304.1"/>
</dbReference>
<dbReference type="Pfam" id="PF21983">
    <property type="entry name" value="NikA-like"/>
    <property type="match status" value="1"/>
</dbReference>
<proteinExistence type="predicted"/>
<accession>A0A2T1G7S3</accession>
<protein>
    <submittedName>
        <fullName evidence="1">Uncharacterized protein</fullName>
    </submittedName>
</protein>
<dbReference type="OrthoDB" id="489093at2"/>
<dbReference type="EMBL" id="PVWO01000304">
    <property type="protein sequence ID" value="PSB53281.1"/>
    <property type="molecule type" value="Genomic_DNA"/>
</dbReference>
<evidence type="ECO:0000313" key="1">
    <source>
        <dbReference type="EMBL" id="PSB53281.1"/>
    </source>
</evidence>
<organism evidence="1 2">
    <name type="scientific">Chamaesiphon polymorphus CCALA 037</name>
    <dbReference type="NCBI Taxonomy" id="2107692"/>
    <lineage>
        <taxon>Bacteria</taxon>
        <taxon>Bacillati</taxon>
        <taxon>Cyanobacteriota</taxon>
        <taxon>Cyanophyceae</taxon>
        <taxon>Gomontiellales</taxon>
        <taxon>Chamaesiphonaceae</taxon>
        <taxon>Chamaesiphon</taxon>
    </lineage>
</organism>
<gene>
    <name evidence="1" type="ORF">C7B77_19705</name>
</gene>
<dbReference type="InterPro" id="IPR053842">
    <property type="entry name" value="NikA-like"/>
</dbReference>